<gene>
    <name evidence="1" type="ORF">SDC9_143239</name>
</gene>
<accession>A0A645E6A1</accession>
<comment type="caution">
    <text evidence="1">The sequence shown here is derived from an EMBL/GenBank/DDBJ whole genome shotgun (WGS) entry which is preliminary data.</text>
</comment>
<dbReference type="EMBL" id="VSSQ01042495">
    <property type="protein sequence ID" value="MPM96082.1"/>
    <property type="molecule type" value="Genomic_DNA"/>
</dbReference>
<protein>
    <submittedName>
        <fullName evidence="1">Uncharacterized protein</fullName>
    </submittedName>
</protein>
<organism evidence="1">
    <name type="scientific">bioreactor metagenome</name>
    <dbReference type="NCBI Taxonomy" id="1076179"/>
    <lineage>
        <taxon>unclassified sequences</taxon>
        <taxon>metagenomes</taxon>
        <taxon>ecological metagenomes</taxon>
    </lineage>
</organism>
<evidence type="ECO:0000313" key="1">
    <source>
        <dbReference type="EMBL" id="MPM96082.1"/>
    </source>
</evidence>
<dbReference type="AlphaFoldDB" id="A0A645E6A1"/>
<reference evidence="1" key="1">
    <citation type="submission" date="2019-08" db="EMBL/GenBank/DDBJ databases">
        <authorList>
            <person name="Kucharzyk K."/>
            <person name="Murdoch R.W."/>
            <person name="Higgins S."/>
            <person name="Loffler F."/>
        </authorList>
    </citation>
    <scope>NUCLEOTIDE SEQUENCE</scope>
</reference>
<proteinExistence type="predicted"/>
<name>A0A645E6A1_9ZZZZ</name>
<sequence>MAGSLNDVIGIHLEGIVGIRFPDSSQPIDGVAHFLGSGYVEDFSMSIGKQVFQYLPLSITVAMKNAMRNKALKASPWKYEGYF</sequence>